<keyword evidence="6" id="KW-0443">Lipid metabolism</keyword>
<keyword evidence="4 8" id="KW-0732">Signal</keyword>
<feature type="domain" description="Carboxylesterase type B" evidence="9">
    <location>
        <begin position="35"/>
        <end position="568"/>
    </location>
</feature>
<dbReference type="Gene3D" id="3.40.50.1820">
    <property type="entry name" value="alpha/beta hydrolase"/>
    <property type="match status" value="1"/>
</dbReference>
<protein>
    <recommendedName>
        <fullName evidence="8">Carboxylic ester hydrolase</fullName>
        <ecNumber evidence="8">3.1.1.-</ecNumber>
    </recommendedName>
</protein>
<dbReference type="OrthoDB" id="6846267at2759"/>
<dbReference type="InterPro" id="IPR002018">
    <property type="entry name" value="CarbesteraseB"/>
</dbReference>
<organism evidence="10 11">
    <name type="scientific">Trichoderma gamsii</name>
    <dbReference type="NCBI Taxonomy" id="398673"/>
    <lineage>
        <taxon>Eukaryota</taxon>
        <taxon>Fungi</taxon>
        <taxon>Dikarya</taxon>
        <taxon>Ascomycota</taxon>
        <taxon>Pezizomycotina</taxon>
        <taxon>Sordariomycetes</taxon>
        <taxon>Hypocreomycetidae</taxon>
        <taxon>Hypocreales</taxon>
        <taxon>Hypocreaceae</taxon>
        <taxon>Trichoderma</taxon>
    </lineage>
</organism>
<evidence type="ECO:0000313" key="11">
    <source>
        <dbReference type="Proteomes" id="UP000236546"/>
    </source>
</evidence>
<keyword evidence="3" id="KW-0964">Secreted</keyword>
<reference evidence="10 11" key="1">
    <citation type="submission" date="2017-02" db="EMBL/GenBank/DDBJ databases">
        <title>Genomes of Trichoderma spp. with biocontrol activity.</title>
        <authorList>
            <person name="Gardiner D."/>
            <person name="Kazan K."/>
            <person name="Vos C."/>
            <person name="Harvey P."/>
        </authorList>
    </citation>
    <scope>NUCLEOTIDE SEQUENCE [LARGE SCALE GENOMIC DNA]</scope>
    <source>
        <strain evidence="10 11">A5MH</strain>
    </source>
</reference>
<feature type="signal peptide" evidence="8">
    <location>
        <begin position="1"/>
        <end position="19"/>
    </location>
</feature>
<dbReference type="FunFam" id="3.40.50.1820:FF:000213">
    <property type="entry name" value="Carboxylic ester hydrolase"/>
    <property type="match status" value="1"/>
</dbReference>
<evidence type="ECO:0000256" key="5">
    <source>
        <dbReference type="ARBA" id="ARBA00022801"/>
    </source>
</evidence>
<dbReference type="SUPFAM" id="SSF53474">
    <property type="entry name" value="alpha/beta-Hydrolases"/>
    <property type="match status" value="1"/>
</dbReference>
<gene>
    <name evidence="10" type="ORF">TGAMA5MH_04671</name>
</gene>
<evidence type="ECO:0000256" key="2">
    <source>
        <dbReference type="ARBA" id="ARBA00005964"/>
    </source>
</evidence>
<evidence type="ECO:0000313" key="10">
    <source>
        <dbReference type="EMBL" id="PNP43699.1"/>
    </source>
</evidence>
<evidence type="ECO:0000256" key="3">
    <source>
        <dbReference type="ARBA" id="ARBA00022525"/>
    </source>
</evidence>
<evidence type="ECO:0000256" key="7">
    <source>
        <dbReference type="ARBA" id="ARBA00023180"/>
    </source>
</evidence>
<dbReference type="InterPro" id="IPR019826">
    <property type="entry name" value="Carboxylesterase_B_AS"/>
</dbReference>
<accession>A0A2K0TDV2</accession>
<comment type="subcellular location">
    <subcellularLocation>
        <location evidence="1">Secreted</location>
    </subcellularLocation>
</comment>
<comment type="similarity">
    <text evidence="2 8">Belongs to the type-B carboxylesterase/lipase family.</text>
</comment>
<dbReference type="Proteomes" id="UP000236546">
    <property type="component" value="Unassembled WGS sequence"/>
</dbReference>
<keyword evidence="7" id="KW-0325">Glycoprotein</keyword>
<name>A0A2K0TDV2_9HYPO</name>
<dbReference type="GO" id="GO:0006629">
    <property type="term" value="P:lipid metabolic process"/>
    <property type="evidence" value="ECO:0007669"/>
    <property type="project" value="UniProtKB-KW"/>
</dbReference>
<dbReference type="AlphaFoldDB" id="A0A2K0TDV2"/>
<dbReference type="Pfam" id="PF00135">
    <property type="entry name" value="COesterase"/>
    <property type="match status" value="1"/>
</dbReference>
<dbReference type="EC" id="3.1.1.-" evidence="8"/>
<evidence type="ECO:0000256" key="8">
    <source>
        <dbReference type="RuleBase" id="RU361235"/>
    </source>
</evidence>
<evidence type="ECO:0000256" key="4">
    <source>
        <dbReference type="ARBA" id="ARBA00022729"/>
    </source>
</evidence>
<keyword evidence="5 8" id="KW-0378">Hydrolase</keyword>
<evidence type="ECO:0000256" key="1">
    <source>
        <dbReference type="ARBA" id="ARBA00004613"/>
    </source>
</evidence>
<dbReference type="PROSITE" id="PS00122">
    <property type="entry name" value="CARBOXYLESTERASE_B_1"/>
    <property type="match status" value="1"/>
</dbReference>
<dbReference type="InterPro" id="IPR050309">
    <property type="entry name" value="Type-B_Carboxylest/Lipase"/>
</dbReference>
<dbReference type="GO" id="GO:0016787">
    <property type="term" value="F:hydrolase activity"/>
    <property type="evidence" value="ECO:0007669"/>
    <property type="project" value="UniProtKB-KW"/>
</dbReference>
<proteinExistence type="inferred from homology"/>
<comment type="caution">
    <text evidence="10">The sequence shown here is derived from an EMBL/GenBank/DDBJ whole genome shotgun (WGS) entry which is preliminary data.</text>
</comment>
<sequence>MKLVIASAITVGLWPLVAAAPAPSAAAKDATTPVTVTISSGIILGKASDTVDTFNGIPFADPPIGDLRFRPPVRLSRDLGTFDATGVAAACPPGPIFSFEHLIPPPDAAHSISGGLQPPNITEGVAAAAILESSAGQTSDTSSEDCLTVSVQRPHGVEAGAGLPVLFWIFGGGFVGGSTSGFDGTKLIETGVLHDQPFIFVAVNYRVGAWGFMPGKEILEEGSGNAGLLDQRMGLEWVADNIEAFGGDPAKVTVWGESSGAISTFEQLVLYDGDATYKGNDLFRAAILDSGSITPVDPLDTQKGQDVYDAVKRAAGCDVEDSLACLRGLDNGDFAVAANSVPGIISYQSLALSYLPRPDGTVLTDSPDVLAKAGKFHHVPMILGNQEDEGTLFSIFQQDMSTTDKIVKYLSRYYFHTATKEQVTDFVNTYSAKIPDGSPYRTLFNFEFFKGRKRIAAILGDIVFDLIRRVTLQIFDDISPELSTWAYFASYNYDPIFGVFGTSHGSDVDVLFNKDNTHYPALSGRTYYINFLHNLDPNNGTRSDLFWPQWSEGHQLLNFGAKSNSLKEDDYRNSSYSYMFNHIESLRF</sequence>
<dbReference type="InterPro" id="IPR029058">
    <property type="entry name" value="AB_hydrolase_fold"/>
</dbReference>
<feature type="chain" id="PRO_5014208000" description="Carboxylic ester hydrolase" evidence="8">
    <location>
        <begin position="20"/>
        <end position="588"/>
    </location>
</feature>
<evidence type="ECO:0000259" key="9">
    <source>
        <dbReference type="Pfam" id="PF00135"/>
    </source>
</evidence>
<dbReference type="EMBL" id="MTYH01000037">
    <property type="protein sequence ID" value="PNP43699.1"/>
    <property type="molecule type" value="Genomic_DNA"/>
</dbReference>
<dbReference type="GO" id="GO:0005576">
    <property type="term" value="C:extracellular region"/>
    <property type="evidence" value="ECO:0007669"/>
    <property type="project" value="UniProtKB-SubCell"/>
</dbReference>
<dbReference type="PANTHER" id="PTHR11559">
    <property type="entry name" value="CARBOXYLESTERASE"/>
    <property type="match status" value="1"/>
</dbReference>
<evidence type="ECO:0000256" key="6">
    <source>
        <dbReference type="ARBA" id="ARBA00023098"/>
    </source>
</evidence>